<dbReference type="AlphaFoldDB" id="A0A0A9D7T6"/>
<proteinExistence type="predicted"/>
<sequence>MSFGALFYTDKMVALEVQLRTVNGEQVKSRNEWPHATLWTAPGVAAKEANVLPQLASEGKAKRVLIDPPITISGVVDLY</sequence>
<dbReference type="GO" id="GO:0006388">
    <property type="term" value="P:tRNA splicing, via endonucleolytic cleavage and ligation"/>
    <property type="evidence" value="ECO:0007669"/>
    <property type="project" value="InterPro"/>
</dbReference>
<evidence type="ECO:0000313" key="1">
    <source>
        <dbReference type="EMBL" id="JAD82758.1"/>
    </source>
</evidence>
<accession>A0A0A9D7T6</accession>
<dbReference type="GO" id="GO:0003972">
    <property type="term" value="F:RNA ligase (ATP) activity"/>
    <property type="evidence" value="ECO:0007669"/>
    <property type="project" value="InterPro"/>
</dbReference>
<dbReference type="InterPro" id="IPR038837">
    <property type="entry name" value="tRNA_ligase_1"/>
</dbReference>
<reference evidence="1" key="2">
    <citation type="journal article" date="2015" name="Data Brief">
        <title>Shoot transcriptome of the giant reed, Arundo donax.</title>
        <authorList>
            <person name="Barrero R.A."/>
            <person name="Guerrero F.D."/>
            <person name="Moolhuijzen P."/>
            <person name="Goolsby J.A."/>
            <person name="Tidwell J."/>
            <person name="Bellgard S.E."/>
            <person name="Bellgard M.I."/>
        </authorList>
    </citation>
    <scope>NUCLEOTIDE SEQUENCE</scope>
    <source>
        <tissue evidence="1">Shoot tissue taken approximately 20 cm above the soil surface</tissue>
    </source>
</reference>
<reference evidence="1" key="1">
    <citation type="submission" date="2014-09" db="EMBL/GenBank/DDBJ databases">
        <authorList>
            <person name="Magalhaes I.L.F."/>
            <person name="Oliveira U."/>
            <person name="Santos F.R."/>
            <person name="Vidigal T.H.D.A."/>
            <person name="Brescovit A.D."/>
            <person name="Santos A.J."/>
        </authorList>
    </citation>
    <scope>NUCLEOTIDE SEQUENCE</scope>
    <source>
        <tissue evidence="1">Shoot tissue taken approximately 20 cm above the soil surface</tissue>
    </source>
</reference>
<dbReference type="EMBL" id="GBRH01215137">
    <property type="protein sequence ID" value="JAD82758.1"/>
    <property type="molecule type" value="Transcribed_RNA"/>
</dbReference>
<dbReference type="PANTHER" id="PTHR35460:SF1">
    <property type="entry name" value="TRNA LIGASE 1"/>
    <property type="match status" value="1"/>
</dbReference>
<protein>
    <submittedName>
        <fullName evidence="1">RNL</fullName>
    </submittedName>
</protein>
<dbReference type="PANTHER" id="PTHR35460">
    <property type="entry name" value="TRNA LIGASE 1"/>
    <property type="match status" value="1"/>
</dbReference>
<name>A0A0A9D7T6_ARUDO</name>
<organism evidence="1">
    <name type="scientific">Arundo donax</name>
    <name type="common">Giant reed</name>
    <name type="synonym">Donax arundinaceus</name>
    <dbReference type="NCBI Taxonomy" id="35708"/>
    <lineage>
        <taxon>Eukaryota</taxon>
        <taxon>Viridiplantae</taxon>
        <taxon>Streptophyta</taxon>
        <taxon>Embryophyta</taxon>
        <taxon>Tracheophyta</taxon>
        <taxon>Spermatophyta</taxon>
        <taxon>Magnoliopsida</taxon>
        <taxon>Liliopsida</taxon>
        <taxon>Poales</taxon>
        <taxon>Poaceae</taxon>
        <taxon>PACMAD clade</taxon>
        <taxon>Arundinoideae</taxon>
        <taxon>Arundineae</taxon>
        <taxon>Arundo</taxon>
    </lineage>
</organism>